<evidence type="ECO:0000256" key="3">
    <source>
        <dbReference type="SAM" id="MobiDB-lite"/>
    </source>
</evidence>
<dbReference type="AlphaFoldDB" id="A0AA36HYZ9"/>
<dbReference type="NCBIfam" id="TIGR00756">
    <property type="entry name" value="PPR"/>
    <property type="match status" value="1"/>
</dbReference>
<dbReference type="InterPro" id="IPR011990">
    <property type="entry name" value="TPR-like_helical_dom_sf"/>
</dbReference>
<sequence>MRELLAACGDAQQWQQALVLLLRLAASQLQDVVLCNMAISTCARAARWREALGLLALPATCGLQASVVTQNAAMDACQKAEEWQKALELFTTWRVARGRSSAVSFGIAMSALELGRCHWRLVMRMLTELTDSLLEANTVIYNAAMDACCAAQGWQQALHLLKEVKKRRLRPDSFTASAAMRACQHSQQWLQALQLLRGFVLAALQLDIIACNSAISTCARAARWREALGLLALPATCGLQASVVTQNAAMDACQKAEEWQKALELFTTWRVARGGRSSAVSFGIAMSALELGRCHWRQVMSLAVDWPVANKMVLRECPWARGWTLLESLRQARTDADVLGQVASEWQEMEPKHGAGRWTGGGTCGQWRARARSPPWSATPPPLAARSGRPRCGCWNWSRGPRRFGELRVVTFGTAVGALERLGRWRRCAEVLGALRGSLQPNEVTYGASISACGKGQQWAQALSLSKDLIGAGLRQSLISANAVSAACERRQKWVQCLSLVFQQPHRDRISYDAVLAACSGAWRRALQLWQEFRGRALQATVATFNMVITACEAGAKWELALALLQQLTEEGLTGSIVSYTAVISACSKCARWQEAILLLAGLDRRGVEANVITYQAAASACGVRPQGAQLLWEMQQAVEAIRLLAVSGQKCACFAVCVLRFKFDVLYFCSLSQVTKNLAGVKDRSRTTLAGWSSIGTIDINWKATGRPKPIALVAVLAAAMAWPTGARWGRGQTGPERQKVQTKLQRKLPIRADAAGLLQLHPRAPFRSVRLLVEPQLKEWKWNPDLAAHVLKTLAMHSQARTATQTLQVMRCNEVTPLAAHYNAALAACRKLRRSQMAELLLKFMRQDQVLPNDDTVGEALRCGSWEWALQLWQTLRDPKLTVASHNHAMAVLQPEPNLALQVFEELKTWQLAPDADSFVQGITAVGALGDWQRSLDLLQSMRRRDLAPAPTKPKSRDLDMDKELKSAKCGAGPKKNPDTNPKSGAVGPFWGSLRWTGRFFFVWQGVELQENDGHAMKRLKVGCGFDDPPGCEAFFGSRLVLRAHPCPF</sequence>
<dbReference type="Gene3D" id="1.25.40.10">
    <property type="entry name" value="Tetratricopeptide repeat domain"/>
    <property type="match status" value="6"/>
</dbReference>
<dbReference type="PROSITE" id="PS51375">
    <property type="entry name" value="PPR"/>
    <property type="match status" value="2"/>
</dbReference>
<keyword evidence="5" id="KW-1185">Reference proteome</keyword>
<dbReference type="EMBL" id="CAUJNA010000498">
    <property type="protein sequence ID" value="CAJ1377899.1"/>
    <property type="molecule type" value="Genomic_DNA"/>
</dbReference>
<evidence type="ECO:0000313" key="5">
    <source>
        <dbReference type="Proteomes" id="UP001178507"/>
    </source>
</evidence>
<dbReference type="PANTHER" id="PTHR47447">
    <property type="entry name" value="OS03G0856100 PROTEIN"/>
    <property type="match status" value="1"/>
</dbReference>
<dbReference type="PANTHER" id="PTHR47447:SF17">
    <property type="entry name" value="OS12G0638900 PROTEIN"/>
    <property type="match status" value="1"/>
</dbReference>
<proteinExistence type="predicted"/>
<evidence type="ECO:0008006" key="6">
    <source>
        <dbReference type="Google" id="ProtNLM"/>
    </source>
</evidence>
<accession>A0AA36HYZ9</accession>
<name>A0AA36HYZ9_9DINO</name>
<evidence type="ECO:0000256" key="2">
    <source>
        <dbReference type="PROSITE-ProRule" id="PRU00708"/>
    </source>
</evidence>
<dbReference type="Pfam" id="PF13041">
    <property type="entry name" value="PPR_2"/>
    <property type="match status" value="1"/>
</dbReference>
<keyword evidence="1" id="KW-0677">Repeat</keyword>
<feature type="repeat" description="PPR" evidence="2">
    <location>
        <begin position="137"/>
        <end position="171"/>
    </location>
</feature>
<dbReference type="Proteomes" id="UP001178507">
    <property type="component" value="Unassembled WGS sequence"/>
</dbReference>
<protein>
    <recommendedName>
        <fullName evidence="6">Pentatricopeptide repeat-containing protein, chloroplastic</fullName>
    </recommendedName>
</protein>
<dbReference type="InterPro" id="IPR002885">
    <property type="entry name" value="PPR_rpt"/>
</dbReference>
<feature type="repeat" description="PPR" evidence="2">
    <location>
        <begin position="576"/>
        <end position="610"/>
    </location>
</feature>
<evidence type="ECO:0000256" key="1">
    <source>
        <dbReference type="ARBA" id="ARBA00022737"/>
    </source>
</evidence>
<reference evidence="4" key="1">
    <citation type="submission" date="2023-08" db="EMBL/GenBank/DDBJ databases">
        <authorList>
            <person name="Chen Y."/>
            <person name="Shah S."/>
            <person name="Dougan E. K."/>
            <person name="Thang M."/>
            <person name="Chan C."/>
        </authorList>
    </citation>
    <scope>NUCLEOTIDE SEQUENCE</scope>
</reference>
<evidence type="ECO:0000313" key="4">
    <source>
        <dbReference type="EMBL" id="CAJ1377899.1"/>
    </source>
</evidence>
<comment type="caution">
    <text evidence="4">The sequence shown here is derived from an EMBL/GenBank/DDBJ whole genome shotgun (WGS) entry which is preliminary data.</text>
</comment>
<gene>
    <name evidence="4" type="ORF">EVOR1521_LOCUS6587</name>
</gene>
<organism evidence="4 5">
    <name type="scientific">Effrenium voratum</name>
    <dbReference type="NCBI Taxonomy" id="2562239"/>
    <lineage>
        <taxon>Eukaryota</taxon>
        <taxon>Sar</taxon>
        <taxon>Alveolata</taxon>
        <taxon>Dinophyceae</taxon>
        <taxon>Suessiales</taxon>
        <taxon>Symbiodiniaceae</taxon>
        <taxon>Effrenium</taxon>
    </lineage>
</organism>
<feature type="region of interest" description="Disordered" evidence="3">
    <location>
        <begin position="969"/>
        <end position="988"/>
    </location>
</feature>
<dbReference type="Pfam" id="PF13812">
    <property type="entry name" value="PPR_3"/>
    <property type="match status" value="1"/>
</dbReference>